<accession>Q4UG40</accession>
<proteinExistence type="predicted"/>
<sequence length="363" mass="41011">MPKQDDDSYLYIQGDYSLDSDFDKSPSSKYNPTNNKLEQGFNKSTPRLNYSGSINSCQNNKYLNSIYSTPHALVHQSPNSDLSPFSRSEFSIPPYPREDLSPSNCSNPDNRITRERSYVFPSAYRSGRSSTCNVTIPIELDQCISNSPPNNHSKFVNTSEFNTDKTSNTNKNPKIVKELESQNMEDKTDEDNLLYEAGRDLLLAPEFASDERTRRFLSLSRELYVAIIGCQVVYILTSLMFGNAPLSIIVTLLMIQSCFCHADGRPVAYIVNAFLSLAINITIIIALAQDISGLEPFRTEPVLKTLSYVYIPICFLFTALSVFLAFGFRRLRNSEKKTIINATNNLLGKRYHVDQKHLTVKPN</sequence>
<feature type="compositionally biased region" description="Polar residues" evidence="1">
    <location>
        <begin position="27"/>
        <end position="44"/>
    </location>
</feature>
<organism evidence="3 4">
    <name type="scientific">Theileria annulata</name>
    <dbReference type="NCBI Taxonomy" id="5874"/>
    <lineage>
        <taxon>Eukaryota</taxon>
        <taxon>Sar</taxon>
        <taxon>Alveolata</taxon>
        <taxon>Apicomplexa</taxon>
        <taxon>Aconoidasida</taxon>
        <taxon>Piroplasmida</taxon>
        <taxon>Theileriidae</taxon>
        <taxon>Theileria</taxon>
    </lineage>
</organism>
<gene>
    <name evidence="3" type="ORF">TA19975</name>
</gene>
<dbReference type="eggNOG" id="ENOG502SGN2">
    <property type="taxonomic scope" value="Eukaryota"/>
</dbReference>
<keyword evidence="4" id="KW-1185">Reference proteome</keyword>
<dbReference type="AlphaFoldDB" id="Q4UG40"/>
<dbReference type="InParanoid" id="Q4UG40"/>
<feature type="region of interest" description="Disordered" evidence="1">
    <location>
        <begin position="74"/>
        <end position="111"/>
    </location>
</feature>
<reference evidence="3 4" key="1">
    <citation type="journal article" date="2005" name="Science">
        <title>Genome of the host-cell transforming parasite Theileria annulata compared with T. parva.</title>
        <authorList>
            <person name="Pain A."/>
            <person name="Renauld H."/>
            <person name="Berriman M."/>
            <person name="Murphy L."/>
            <person name="Yeats C.A."/>
            <person name="Weir W."/>
            <person name="Kerhornou A."/>
            <person name="Aslett M."/>
            <person name="Bishop R."/>
            <person name="Bouchier C."/>
            <person name="Cochet M."/>
            <person name="Coulson R.M.R."/>
            <person name="Cronin A."/>
            <person name="de Villiers E.P."/>
            <person name="Fraser A."/>
            <person name="Fosker N."/>
            <person name="Gardner M."/>
            <person name="Goble A."/>
            <person name="Griffiths-Jones S."/>
            <person name="Harris D.E."/>
            <person name="Katzer F."/>
            <person name="Larke N."/>
            <person name="Lord A."/>
            <person name="Maser P."/>
            <person name="McKellar S."/>
            <person name="Mooney P."/>
            <person name="Morton F."/>
            <person name="Nene V."/>
            <person name="O'Neil S."/>
            <person name="Price C."/>
            <person name="Quail M.A."/>
            <person name="Rabbinowitsch E."/>
            <person name="Rawlings N.D."/>
            <person name="Rutter S."/>
            <person name="Saunders D."/>
            <person name="Seeger K."/>
            <person name="Shah T."/>
            <person name="Squares R."/>
            <person name="Squares S."/>
            <person name="Tivey A."/>
            <person name="Walker A.R."/>
            <person name="Woodward J."/>
            <person name="Dobbelaere D.A.E."/>
            <person name="Langsley G."/>
            <person name="Rajandream M.A."/>
            <person name="McKeever D."/>
            <person name="Shiels B."/>
            <person name="Tait A."/>
            <person name="Barrell B.G."/>
            <person name="Hall N."/>
        </authorList>
    </citation>
    <scope>NUCLEOTIDE SEQUENCE [LARGE SCALE GENOMIC DNA]</scope>
    <source>
        <strain evidence="4">Ankara</strain>
    </source>
</reference>
<evidence type="ECO:0000256" key="1">
    <source>
        <dbReference type="SAM" id="MobiDB-lite"/>
    </source>
</evidence>
<evidence type="ECO:0000256" key="2">
    <source>
        <dbReference type="SAM" id="Phobius"/>
    </source>
</evidence>
<feature type="compositionally biased region" description="Polar residues" evidence="1">
    <location>
        <begin position="76"/>
        <end position="89"/>
    </location>
</feature>
<feature type="compositionally biased region" description="Polar residues" evidence="1">
    <location>
        <begin position="101"/>
        <end position="110"/>
    </location>
</feature>
<evidence type="ECO:0000313" key="4">
    <source>
        <dbReference type="Proteomes" id="UP000001950"/>
    </source>
</evidence>
<dbReference type="RefSeq" id="XP_954626.1">
    <property type="nucleotide sequence ID" value="XM_949533.1"/>
</dbReference>
<dbReference type="KEGG" id="tan:TA19975"/>
<dbReference type="Proteomes" id="UP000001950">
    <property type="component" value="Chromosome 1"/>
</dbReference>
<feature type="transmembrane region" description="Helical" evidence="2">
    <location>
        <begin position="223"/>
        <end position="255"/>
    </location>
</feature>
<dbReference type="TCDB" id="9.B.215.1.2">
    <property type="family name" value="the plasmodium basal complex transmembrane protein (btp) family"/>
</dbReference>
<name>Q4UG40_THEAN</name>
<feature type="region of interest" description="Disordered" evidence="1">
    <location>
        <begin position="17"/>
        <end position="44"/>
    </location>
</feature>
<dbReference type="EMBL" id="CR940347">
    <property type="protein sequence ID" value="CAI73949.1"/>
    <property type="molecule type" value="Genomic_DNA"/>
</dbReference>
<evidence type="ECO:0000313" key="3">
    <source>
        <dbReference type="EMBL" id="CAI73949.1"/>
    </source>
</evidence>
<dbReference type="VEuPathDB" id="PiroplasmaDB:TA19975"/>
<dbReference type="OrthoDB" id="360609at2759"/>
<keyword evidence="2" id="KW-0472">Membrane</keyword>
<dbReference type="GeneID" id="3864165"/>
<protein>
    <submittedName>
        <fullName evidence="3">Integral membrane protein, putative</fullName>
    </submittedName>
</protein>
<feature type="transmembrane region" description="Helical" evidence="2">
    <location>
        <begin position="267"/>
        <end position="288"/>
    </location>
</feature>
<keyword evidence="2" id="KW-0812">Transmembrane</keyword>
<feature type="transmembrane region" description="Helical" evidence="2">
    <location>
        <begin position="308"/>
        <end position="328"/>
    </location>
</feature>
<keyword evidence="2" id="KW-1133">Transmembrane helix</keyword>
<dbReference type="OMA" id="SCFCHAD"/>